<gene>
    <name evidence="1" type="ORF">Barba1A_gp009</name>
</gene>
<dbReference type="Proteomes" id="UP000304214">
    <property type="component" value="Segment"/>
</dbReference>
<reference evidence="1 2" key="1">
    <citation type="submission" date="2019-03" db="EMBL/GenBank/DDBJ databases">
        <title>Genomic and seasonal variations among aquatic phages infecting the Baltic Sea Gammaproteobacteria Rheinheimera sp. bal341.</title>
        <authorList>
            <person name="Nilsson E."/>
            <person name="Li K."/>
            <person name="Fridlund J."/>
            <person name="Sulcius S."/>
            <person name="Bunse C."/>
            <person name="Karlsson C.M.G."/>
            <person name="Lindh M."/>
            <person name="Lundin D."/>
            <person name="Pinhassi J."/>
            <person name="Holmfeldt K."/>
        </authorList>
    </citation>
    <scope>NUCLEOTIDE SEQUENCE [LARGE SCALE GENOMIC DNA]</scope>
</reference>
<organism evidence="1 2">
    <name type="scientific">Rheinheimera phage vB_RspM_Barba1A</name>
    <dbReference type="NCBI Taxonomy" id="2565659"/>
    <lineage>
        <taxon>Viruses</taxon>
        <taxon>Duplodnaviria</taxon>
        <taxon>Heunggongvirae</taxon>
        <taxon>Uroviricota</taxon>
        <taxon>Caudoviricetes</taxon>
        <taxon>Barbavirus</taxon>
        <taxon>Barbavirus barba18A</taxon>
    </lineage>
</organism>
<evidence type="ECO:0000313" key="1">
    <source>
        <dbReference type="EMBL" id="QCQ57860.1"/>
    </source>
</evidence>
<name>A0A4P8MVL7_9CAUD</name>
<sequence length="108" mass="12227">MMSPVYHLNITSYQQLLETGQGELIYGKSFPPNSSVFLSEQARYFAVMQAYYLIKNFSDSSGASAKDLVEFIKEYGETISDIERDIMSGLLTDSDFDDIVRELDGDEE</sequence>
<dbReference type="EMBL" id="MK719701">
    <property type="protein sequence ID" value="QCQ57860.1"/>
    <property type="molecule type" value="Genomic_DNA"/>
</dbReference>
<proteinExistence type="predicted"/>
<evidence type="ECO:0000313" key="2">
    <source>
        <dbReference type="Proteomes" id="UP000304214"/>
    </source>
</evidence>
<protein>
    <submittedName>
        <fullName evidence="1">Uncharacterized protein</fullName>
    </submittedName>
</protein>
<accession>A0A4P8MVL7</accession>